<evidence type="ECO:0000256" key="1">
    <source>
        <dbReference type="ARBA" id="ARBA00022679"/>
    </source>
</evidence>
<reference evidence="13" key="1">
    <citation type="submission" date="2020-09" db="EMBL/GenBank/DDBJ databases">
        <authorList>
            <person name="Kikuchi T."/>
        </authorList>
    </citation>
    <scope>NUCLEOTIDE SEQUENCE</scope>
    <source>
        <strain evidence="13">SH1</strain>
    </source>
</reference>
<feature type="domain" description="Bromo" evidence="10">
    <location>
        <begin position="800"/>
        <end position="869"/>
    </location>
</feature>
<feature type="compositionally biased region" description="Polar residues" evidence="9">
    <location>
        <begin position="624"/>
        <end position="644"/>
    </location>
</feature>
<dbReference type="GO" id="GO:0045944">
    <property type="term" value="P:positive regulation of transcription by RNA polymerase II"/>
    <property type="evidence" value="ECO:0007669"/>
    <property type="project" value="TreeGrafter"/>
</dbReference>
<dbReference type="GO" id="GO:0008270">
    <property type="term" value="F:zinc ion binding"/>
    <property type="evidence" value="ECO:0007669"/>
    <property type="project" value="UniProtKB-KW"/>
</dbReference>
<dbReference type="SUPFAM" id="SSF57903">
    <property type="entry name" value="FYVE/PHD zinc finger"/>
    <property type="match status" value="1"/>
</dbReference>
<accession>A0A811KKL7</accession>
<evidence type="ECO:0000256" key="9">
    <source>
        <dbReference type="SAM" id="MobiDB-lite"/>
    </source>
</evidence>
<dbReference type="Gene3D" id="1.20.920.10">
    <property type="entry name" value="Bromodomain-like"/>
    <property type="match status" value="1"/>
</dbReference>
<evidence type="ECO:0000256" key="5">
    <source>
        <dbReference type="ARBA" id="ARBA00023117"/>
    </source>
</evidence>
<dbReference type="InterPro" id="IPR037800">
    <property type="entry name" value="GCN5"/>
</dbReference>
<dbReference type="InterPro" id="IPR019787">
    <property type="entry name" value="Znf_PHD-finger"/>
</dbReference>
<keyword evidence="6" id="KW-0012">Acyltransferase</keyword>
<dbReference type="Gene3D" id="3.30.40.10">
    <property type="entry name" value="Zinc/RING finger domain, C3HC4 (zinc finger)"/>
    <property type="match status" value="1"/>
</dbReference>
<feature type="compositionally biased region" description="Basic and acidic residues" evidence="9">
    <location>
        <begin position="645"/>
        <end position="660"/>
    </location>
</feature>
<evidence type="ECO:0000256" key="4">
    <source>
        <dbReference type="ARBA" id="ARBA00022833"/>
    </source>
</evidence>
<feature type="region of interest" description="Disordered" evidence="9">
    <location>
        <begin position="571"/>
        <end position="712"/>
    </location>
</feature>
<sequence>MSIPGRESTNQPSSSKIRKCVSCLKDVLNVDRPIFHLPCLHSLCFKCRDAQKVNLDRFLHCTYCNQQFSADVVYDEYIPDSRRTKCGAPECYNNEPQRITHYCLTCTVYLCGYCLKNHNRQHNIRESKNYIPMISRCINSAHYDRTAVYVCGCGARLCNECLDSHRSACRKSNTIGTFTEINSKAINCLKPLMENDRKSLDYYHCLLQGLQIKRRMVMAEFQNSRTQLAYDCQRMVSLLIQRFNDLSDSLEMCQNQYMVHFKKVEHDITEETNRIATINNLEKKIVTLKQQDIIPFASFIKCASNFADKRGKYNKSNLDNILPLPSVRIDLAHSPQSSNFVQFLSGFGSVVVNNIRQTVRSNFDKPLAFVLPPKLNPAEMGHQAEMGLRCFNGKEYEKADKEKFRRLVKPLSDEELKERCFQLELELDYYKRLTKSLETDSKIGTENVRHLPVERAEHDSHIIAPQMNNVHLPGPSTSRSHPVVLNRNRVSMPNFGMGMQPPIRLNGIHAQSPQFQNSPQGFMFPQSPNHTNLLRNTNQSELQQLMFSNSPSNAQSSEIVTITLEDELRPNPNIIDLNNLSNSTNQTPSGIHENNQNNVTDKDATYRRSRSVVYHSSLRENHDIVSNSAPNSNAQPVSESPSNRSGREKSHDSHKSDKSGRYRAVPSVGLKIRIRREEVEPTPVNEEPFEALQGPSDDVDGEKSRKAQTTESQQDEWDDYCYSCNEGCDDISGDLGCCSSCPKVFHQLCHSPRCTVPMAQLPDEWRCSICTPLDPITEWSEYMTPAISLACSKVLLACLDDSQQSDPFRKPVDKKFLDYYTIISRPMDFTTINTRLSNGFYSSPKHFIADMNQVFINCSTFNSPENPLAKCGINVYKKYMEAVKKHMPVFSGGVWMYVCLHKDDEPVQKKRRRNQ</sequence>
<dbReference type="PRINTS" id="PR00503">
    <property type="entry name" value="BROMODOMAIN"/>
</dbReference>
<evidence type="ECO:0000313" key="14">
    <source>
        <dbReference type="Proteomes" id="UP000614601"/>
    </source>
</evidence>
<keyword evidence="3 7" id="KW-0863">Zinc-finger</keyword>
<dbReference type="OrthoDB" id="1870062at2759"/>
<dbReference type="EMBL" id="CAJFDH010000003">
    <property type="protein sequence ID" value="CAD5215634.1"/>
    <property type="molecule type" value="Genomic_DNA"/>
</dbReference>
<evidence type="ECO:0000259" key="12">
    <source>
        <dbReference type="PROSITE" id="PS50119"/>
    </source>
</evidence>
<evidence type="ECO:0000256" key="3">
    <source>
        <dbReference type="ARBA" id="ARBA00022771"/>
    </source>
</evidence>
<feature type="compositionally biased region" description="Polar residues" evidence="9">
    <location>
        <begin position="576"/>
        <end position="599"/>
    </location>
</feature>
<dbReference type="SMART" id="SM00249">
    <property type="entry name" value="PHD"/>
    <property type="match status" value="1"/>
</dbReference>
<keyword evidence="1" id="KW-0808">Transferase</keyword>
<evidence type="ECO:0000256" key="6">
    <source>
        <dbReference type="ARBA" id="ARBA00023315"/>
    </source>
</evidence>
<dbReference type="CDD" id="cd15541">
    <property type="entry name" value="PHD_TIF1_like"/>
    <property type="match status" value="1"/>
</dbReference>
<feature type="domain" description="PHD-type" evidence="11">
    <location>
        <begin position="718"/>
        <end position="773"/>
    </location>
</feature>
<dbReference type="GO" id="GO:0010484">
    <property type="term" value="F:histone H3 acetyltransferase activity"/>
    <property type="evidence" value="ECO:0007669"/>
    <property type="project" value="TreeGrafter"/>
</dbReference>
<name>A0A811KKL7_9BILA</name>
<dbReference type="PANTHER" id="PTHR45750">
    <property type="entry name" value="GH11602P"/>
    <property type="match status" value="1"/>
</dbReference>
<dbReference type="Proteomes" id="UP000783686">
    <property type="component" value="Unassembled WGS sequence"/>
</dbReference>
<evidence type="ECO:0000313" key="13">
    <source>
        <dbReference type="EMBL" id="CAD5215634.1"/>
    </source>
</evidence>
<comment type="caution">
    <text evidence="13">The sequence shown here is derived from an EMBL/GenBank/DDBJ whole genome shotgun (WGS) entry which is preliminary data.</text>
</comment>
<evidence type="ECO:0000259" key="11">
    <source>
        <dbReference type="PROSITE" id="PS50016"/>
    </source>
</evidence>
<dbReference type="Proteomes" id="UP000614601">
    <property type="component" value="Unassembled WGS sequence"/>
</dbReference>
<dbReference type="EMBL" id="CAJFCW020000003">
    <property type="protein sequence ID" value="CAG9104470.1"/>
    <property type="molecule type" value="Genomic_DNA"/>
</dbReference>
<dbReference type="AlphaFoldDB" id="A0A811KKL7"/>
<dbReference type="InterPro" id="IPR011011">
    <property type="entry name" value="Znf_FYVE_PHD"/>
</dbReference>
<evidence type="ECO:0000256" key="7">
    <source>
        <dbReference type="PROSITE-ProRule" id="PRU00024"/>
    </source>
</evidence>
<dbReference type="PROSITE" id="PS50016">
    <property type="entry name" value="ZF_PHD_2"/>
    <property type="match status" value="1"/>
</dbReference>
<keyword evidence="4" id="KW-0862">Zinc</keyword>
<dbReference type="InterPro" id="IPR013083">
    <property type="entry name" value="Znf_RING/FYVE/PHD"/>
</dbReference>
<dbReference type="PANTHER" id="PTHR45750:SF3">
    <property type="entry name" value="HISTONE ACETYLTRANSFERASE"/>
    <property type="match status" value="1"/>
</dbReference>
<dbReference type="SUPFAM" id="SSF47370">
    <property type="entry name" value="Bromodomain"/>
    <property type="match status" value="1"/>
</dbReference>
<keyword evidence="5 8" id="KW-0103">Bromodomain</keyword>
<dbReference type="InterPro" id="IPR000315">
    <property type="entry name" value="Znf_B-box"/>
</dbReference>
<evidence type="ECO:0000259" key="10">
    <source>
        <dbReference type="PROSITE" id="PS50014"/>
    </source>
</evidence>
<dbReference type="InterPro" id="IPR001965">
    <property type="entry name" value="Znf_PHD"/>
</dbReference>
<gene>
    <name evidence="13" type="ORF">BOKJ2_LOCUS6191</name>
</gene>
<dbReference type="PROSITE" id="PS00633">
    <property type="entry name" value="BROMODOMAIN_1"/>
    <property type="match status" value="1"/>
</dbReference>
<dbReference type="PROSITE" id="PS01359">
    <property type="entry name" value="ZF_PHD_1"/>
    <property type="match status" value="1"/>
</dbReference>
<evidence type="ECO:0000256" key="8">
    <source>
        <dbReference type="PROSITE-ProRule" id="PRU00035"/>
    </source>
</evidence>
<feature type="domain" description="B box-type" evidence="12">
    <location>
        <begin position="91"/>
        <end position="133"/>
    </location>
</feature>
<protein>
    <submittedName>
        <fullName evidence="13">Uncharacterized protein</fullName>
    </submittedName>
</protein>
<dbReference type="InterPro" id="IPR036427">
    <property type="entry name" value="Bromodomain-like_sf"/>
</dbReference>
<dbReference type="GO" id="GO:0000123">
    <property type="term" value="C:histone acetyltransferase complex"/>
    <property type="evidence" value="ECO:0007669"/>
    <property type="project" value="TreeGrafter"/>
</dbReference>
<keyword evidence="14" id="KW-1185">Reference proteome</keyword>
<dbReference type="InterPro" id="IPR019786">
    <property type="entry name" value="Zinc_finger_PHD-type_CS"/>
</dbReference>
<evidence type="ECO:0000256" key="2">
    <source>
        <dbReference type="ARBA" id="ARBA00022723"/>
    </source>
</evidence>
<proteinExistence type="predicted"/>
<organism evidence="13 14">
    <name type="scientific">Bursaphelenchus okinawaensis</name>
    <dbReference type="NCBI Taxonomy" id="465554"/>
    <lineage>
        <taxon>Eukaryota</taxon>
        <taxon>Metazoa</taxon>
        <taxon>Ecdysozoa</taxon>
        <taxon>Nematoda</taxon>
        <taxon>Chromadorea</taxon>
        <taxon>Rhabditida</taxon>
        <taxon>Tylenchina</taxon>
        <taxon>Tylenchomorpha</taxon>
        <taxon>Aphelenchoidea</taxon>
        <taxon>Aphelenchoididae</taxon>
        <taxon>Bursaphelenchus</taxon>
    </lineage>
</organism>
<dbReference type="Pfam" id="PF00439">
    <property type="entry name" value="Bromodomain"/>
    <property type="match status" value="1"/>
</dbReference>
<keyword evidence="2" id="KW-0479">Metal-binding</keyword>
<dbReference type="SMART" id="SM00297">
    <property type="entry name" value="BROMO"/>
    <property type="match status" value="1"/>
</dbReference>
<dbReference type="InterPro" id="IPR018359">
    <property type="entry name" value="Bromodomain_CS"/>
</dbReference>
<dbReference type="PROSITE" id="PS50119">
    <property type="entry name" value="ZF_BBOX"/>
    <property type="match status" value="1"/>
</dbReference>
<dbReference type="PROSITE" id="PS50014">
    <property type="entry name" value="BROMODOMAIN_2"/>
    <property type="match status" value="1"/>
</dbReference>
<dbReference type="InterPro" id="IPR001487">
    <property type="entry name" value="Bromodomain"/>
</dbReference>